<protein>
    <submittedName>
        <fullName evidence="3">Zinc finger SWIM domain-containing protein 7-like</fullName>
    </submittedName>
</protein>
<dbReference type="GO" id="GO:0097196">
    <property type="term" value="C:Shu complex"/>
    <property type="evidence" value="ECO:0007669"/>
    <property type="project" value="TreeGrafter"/>
</dbReference>
<gene>
    <name evidence="3" type="primary">ZSWIM7-L</name>
    <name evidence="3" type="ORF">Hamer_G006509</name>
</gene>
<dbReference type="GO" id="GO:0000724">
    <property type="term" value="P:double-strand break repair via homologous recombination"/>
    <property type="evidence" value="ECO:0007669"/>
    <property type="project" value="TreeGrafter"/>
</dbReference>
<evidence type="ECO:0000256" key="1">
    <source>
        <dbReference type="PROSITE-ProRule" id="PRU00325"/>
    </source>
</evidence>
<feature type="domain" description="SWIM-type" evidence="2">
    <location>
        <begin position="67"/>
        <end position="115"/>
    </location>
</feature>
<name>A0A8J5JDV3_HOMAM</name>
<accession>A0A8J5JDV3</accession>
<keyword evidence="1" id="KW-0863">Zinc-finger</keyword>
<organism evidence="3 4">
    <name type="scientific">Homarus americanus</name>
    <name type="common">American lobster</name>
    <dbReference type="NCBI Taxonomy" id="6706"/>
    <lineage>
        <taxon>Eukaryota</taxon>
        <taxon>Metazoa</taxon>
        <taxon>Ecdysozoa</taxon>
        <taxon>Arthropoda</taxon>
        <taxon>Crustacea</taxon>
        <taxon>Multicrustacea</taxon>
        <taxon>Malacostraca</taxon>
        <taxon>Eumalacostraca</taxon>
        <taxon>Eucarida</taxon>
        <taxon>Decapoda</taxon>
        <taxon>Pleocyemata</taxon>
        <taxon>Astacidea</taxon>
        <taxon>Nephropoidea</taxon>
        <taxon>Nephropidae</taxon>
        <taxon>Homarus</taxon>
    </lineage>
</organism>
<keyword evidence="1" id="KW-0479">Metal-binding</keyword>
<evidence type="ECO:0000313" key="3">
    <source>
        <dbReference type="EMBL" id="KAG7156537.1"/>
    </source>
</evidence>
<sequence>MSVPNGVSVMAGLLQIVKTEYQASGQLSPGVLHSLHTIHGQSLVNALDLIDSKKIKKVTSSCGRWLYQVTGSSGTPYVCLPNSAFCQCPAFKFNVVKRRDNIVCKHVLAARLSTAMGVAEEKSVSDEYIADVLAQMG</sequence>
<dbReference type="GO" id="GO:0008270">
    <property type="term" value="F:zinc ion binding"/>
    <property type="evidence" value="ECO:0007669"/>
    <property type="project" value="UniProtKB-KW"/>
</dbReference>
<reference evidence="3" key="1">
    <citation type="journal article" date="2021" name="Sci. Adv.">
        <title>The American lobster genome reveals insights on longevity, neural, and immune adaptations.</title>
        <authorList>
            <person name="Polinski J.M."/>
            <person name="Zimin A.V."/>
            <person name="Clark K.F."/>
            <person name="Kohn A.B."/>
            <person name="Sadowski N."/>
            <person name="Timp W."/>
            <person name="Ptitsyn A."/>
            <person name="Khanna P."/>
            <person name="Romanova D.Y."/>
            <person name="Williams P."/>
            <person name="Greenwood S.J."/>
            <person name="Moroz L.L."/>
            <person name="Walt D.R."/>
            <person name="Bodnar A.G."/>
        </authorList>
    </citation>
    <scope>NUCLEOTIDE SEQUENCE</scope>
    <source>
        <strain evidence="3">GMGI-L3</strain>
    </source>
</reference>
<keyword evidence="4" id="KW-1185">Reference proteome</keyword>
<dbReference type="EMBL" id="JAHLQT010039062">
    <property type="protein sequence ID" value="KAG7156537.1"/>
    <property type="molecule type" value="Genomic_DNA"/>
</dbReference>
<comment type="caution">
    <text evidence="3">The sequence shown here is derived from an EMBL/GenBank/DDBJ whole genome shotgun (WGS) entry which is preliminary data.</text>
</comment>
<evidence type="ECO:0000313" key="4">
    <source>
        <dbReference type="Proteomes" id="UP000747542"/>
    </source>
</evidence>
<dbReference type="Proteomes" id="UP000747542">
    <property type="component" value="Unassembled WGS sequence"/>
</dbReference>
<dbReference type="Pfam" id="PF04434">
    <property type="entry name" value="SWIM"/>
    <property type="match status" value="1"/>
</dbReference>
<evidence type="ECO:0000259" key="2">
    <source>
        <dbReference type="PROSITE" id="PS50966"/>
    </source>
</evidence>
<dbReference type="PROSITE" id="PS50966">
    <property type="entry name" value="ZF_SWIM"/>
    <property type="match status" value="1"/>
</dbReference>
<dbReference type="AlphaFoldDB" id="A0A8J5JDV3"/>
<dbReference type="PANTHER" id="PTHR28498:SF1">
    <property type="entry name" value="ZINC FINGER SWIM DOMAIN-CONTAINING PROTEIN 7"/>
    <property type="match status" value="1"/>
</dbReference>
<keyword evidence="1" id="KW-0862">Zinc</keyword>
<dbReference type="PANTHER" id="PTHR28498">
    <property type="entry name" value="ZINC FINGER SWIM DOMAIN-CONTAINING PROTEIN 7"/>
    <property type="match status" value="1"/>
</dbReference>
<dbReference type="InterPro" id="IPR007527">
    <property type="entry name" value="Znf_SWIM"/>
</dbReference>
<proteinExistence type="predicted"/>